<gene>
    <name evidence="2" type="ORF">PILCRDRAFT_12527</name>
</gene>
<evidence type="ECO:0000313" key="2">
    <source>
        <dbReference type="EMBL" id="KIM76829.1"/>
    </source>
</evidence>
<dbReference type="Proteomes" id="UP000054166">
    <property type="component" value="Unassembled WGS sequence"/>
</dbReference>
<name>A0A0C3FA87_PILCF</name>
<keyword evidence="3" id="KW-1185">Reference proteome</keyword>
<organism evidence="2 3">
    <name type="scientific">Piloderma croceum (strain F 1598)</name>
    <dbReference type="NCBI Taxonomy" id="765440"/>
    <lineage>
        <taxon>Eukaryota</taxon>
        <taxon>Fungi</taxon>
        <taxon>Dikarya</taxon>
        <taxon>Basidiomycota</taxon>
        <taxon>Agaricomycotina</taxon>
        <taxon>Agaricomycetes</taxon>
        <taxon>Agaricomycetidae</taxon>
        <taxon>Atheliales</taxon>
        <taxon>Atheliaceae</taxon>
        <taxon>Piloderma</taxon>
    </lineage>
</organism>
<sequence>MLAQNEAQLAAQDIPTVHKTVNTSAFIAAGLGMQEHQATILCMKSSPASTRYVEELMRREGPVVDEGDEDKMDGAEMDGAETGNKEEYIEEVKGQNEYLWDN</sequence>
<evidence type="ECO:0000256" key="1">
    <source>
        <dbReference type="SAM" id="MobiDB-lite"/>
    </source>
</evidence>
<proteinExistence type="predicted"/>
<dbReference type="AlphaFoldDB" id="A0A0C3FA87"/>
<dbReference type="InParanoid" id="A0A0C3FA87"/>
<dbReference type="EMBL" id="KN833031">
    <property type="protein sequence ID" value="KIM76829.1"/>
    <property type="molecule type" value="Genomic_DNA"/>
</dbReference>
<dbReference type="HOGENOM" id="CLU_2278516_0_0_1"/>
<reference evidence="3" key="2">
    <citation type="submission" date="2015-01" db="EMBL/GenBank/DDBJ databases">
        <title>Evolutionary Origins and Diversification of the Mycorrhizal Mutualists.</title>
        <authorList>
            <consortium name="DOE Joint Genome Institute"/>
            <consortium name="Mycorrhizal Genomics Consortium"/>
            <person name="Kohler A."/>
            <person name="Kuo A."/>
            <person name="Nagy L.G."/>
            <person name="Floudas D."/>
            <person name="Copeland A."/>
            <person name="Barry K.W."/>
            <person name="Cichocki N."/>
            <person name="Veneault-Fourrey C."/>
            <person name="LaButti K."/>
            <person name="Lindquist E.A."/>
            <person name="Lipzen A."/>
            <person name="Lundell T."/>
            <person name="Morin E."/>
            <person name="Murat C."/>
            <person name="Riley R."/>
            <person name="Ohm R."/>
            <person name="Sun H."/>
            <person name="Tunlid A."/>
            <person name="Henrissat B."/>
            <person name="Grigoriev I.V."/>
            <person name="Hibbett D.S."/>
            <person name="Martin F."/>
        </authorList>
    </citation>
    <scope>NUCLEOTIDE SEQUENCE [LARGE SCALE GENOMIC DNA]</scope>
    <source>
        <strain evidence="3">F 1598</strain>
    </source>
</reference>
<feature type="region of interest" description="Disordered" evidence="1">
    <location>
        <begin position="61"/>
        <end position="85"/>
    </location>
</feature>
<accession>A0A0C3FA87</accession>
<reference evidence="2 3" key="1">
    <citation type="submission" date="2014-04" db="EMBL/GenBank/DDBJ databases">
        <authorList>
            <consortium name="DOE Joint Genome Institute"/>
            <person name="Kuo A."/>
            <person name="Tarkka M."/>
            <person name="Buscot F."/>
            <person name="Kohler A."/>
            <person name="Nagy L.G."/>
            <person name="Floudas D."/>
            <person name="Copeland A."/>
            <person name="Barry K.W."/>
            <person name="Cichocki N."/>
            <person name="Veneault-Fourrey C."/>
            <person name="LaButti K."/>
            <person name="Lindquist E.A."/>
            <person name="Lipzen A."/>
            <person name="Lundell T."/>
            <person name="Morin E."/>
            <person name="Murat C."/>
            <person name="Sun H."/>
            <person name="Tunlid A."/>
            <person name="Henrissat B."/>
            <person name="Grigoriev I.V."/>
            <person name="Hibbett D.S."/>
            <person name="Martin F."/>
            <person name="Nordberg H.P."/>
            <person name="Cantor M.N."/>
            <person name="Hua S.X."/>
        </authorList>
    </citation>
    <scope>NUCLEOTIDE SEQUENCE [LARGE SCALE GENOMIC DNA]</scope>
    <source>
        <strain evidence="2 3">F 1598</strain>
    </source>
</reference>
<feature type="compositionally biased region" description="Acidic residues" evidence="1">
    <location>
        <begin position="63"/>
        <end position="79"/>
    </location>
</feature>
<protein>
    <submittedName>
        <fullName evidence="2">Uncharacterized protein</fullName>
    </submittedName>
</protein>
<evidence type="ECO:0000313" key="3">
    <source>
        <dbReference type="Proteomes" id="UP000054166"/>
    </source>
</evidence>